<comment type="caution">
    <text evidence="1">The sequence shown here is derived from an EMBL/GenBank/DDBJ whole genome shotgun (WGS) entry which is preliminary data.</text>
</comment>
<proteinExistence type="predicted"/>
<evidence type="ECO:0000313" key="2">
    <source>
        <dbReference type="Proteomes" id="UP000295560"/>
    </source>
</evidence>
<dbReference type="InterPro" id="IPR029044">
    <property type="entry name" value="Nucleotide-diphossugar_trans"/>
</dbReference>
<gene>
    <name evidence="1" type="ORF">EV378_3254</name>
</gene>
<keyword evidence="2" id="KW-1185">Reference proteome</keyword>
<sequence length="253" mass="26938">MMARDTPGEGTQVRVHAVIQARTGSTRLPGKVLRPLGGRPVLERVVAAAQKAPGVDEVLVATSTEPGDDPVADLAARLGTRVVRGPEDDVLARFVLAADEHPCDAVVRLTADCPMLDPELVGLVVAAWGQAPEHDYVATTLVRTLPRGLDVELARTDALRSLAATATGYDRVHVTSGLYGDPQRFRCLGLVVSPPADDLRVTLDTTEDADLLDGLVSELGDRTGWRDLVAVLRDRPDLVARNAGVRQKPLDAG</sequence>
<dbReference type="PANTHER" id="PTHR42866:SF1">
    <property type="entry name" value="SPORE COAT POLYSACCHARIDE BIOSYNTHESIS PROTEIN SPSF"/>
    <property type="match status" value="1"/>
</dbReference>
<protein>
    <submittedName>
        <fullName evidence="1">Spore coat polysaccharide biosynthesis protein SpsF</fullName>
    </submittedName>
</protein>
<dbReference type="CDD" id="cd02518">
    <property type="entry name" value="GT2_SpsF"/>
    <property type="match status" value="1"/>
</dbReference>
<dbReference type="Pfam" id="PF02348">
    <property type="entry name" value="CTP_transf_3"/>
    <property type="match status" value="1"/>
</dbReference>
<dbReference type="InterPro" id="IPR003329">
    <property type="entry name" value="Cytidylyl_trans"/>
</dbReference>
<dbReference type="Gene3D" id="3.90.550.10">
    <property type="entry name" value="Spore Coat Polysaccharide Biosynthesis Protein SpsA, Chain A"/>
    <property type="match status" value="1"/>
</dbReference>
<accession>A0A4R1I0I6</accession>
<dbReference type="EMBL" id="SMFZ01000001">
    <property type="protein sequence ID" value="TCK27383.1"/>
    <property type="molecule type" value="Genomic_DNA"/>
</dbReference>
<dbReference type="GO" id="GO:0005829">
    <property type="term" value="C:cytosol"/>
    <property type="evidence" value="ECO:0007669"/>
    <property type="project" value="TreeGrafter"/>
</dbReference>
<name>A0A4R1I0I6_PSEEN</name>
<dbReference type="PANTHER" id="PTHR42866">
    <property type="entry name" value="3-DEOXY-MANNO-OCTULOSONATE CYTIDYLYLTRANSFERASE"/>
    <property type="match status" value="1"/>
</dbReference>
<dbReference type="SUPFAM" id="SSF53448">
    <property type="entry name" value="Nucleotide-diphospho-sugar transferases"/>
    <property type="match status" value="1"/>
</dbReference>
<dbReference type="Proteomes" id="UP000295560">
    <property type="component" value="Unassembled WGS sequence"/>
</dbReference>
<evidence type="ECO:0000313" key="1">
    <source>
        <dbReference type="EMBL" id="TCK27383.1"/>
    </source>
</evidence>
<reference evidence="1 2" key="1">
    <citation type="submission" date="2019-03" db="EMBL/GenBank/DDBJ databases">
        <title>Sequencing the genomes of 1000 actinobacteria strains.</title>
        <authorList>
            <person name="Klenk H.-P."/>
        </authorList>
    </citation>
    <scope>NUCLEOTIDE SEQUENCE [LARGE SCALE GENOMIC DNA]</scope>
    <source>
        <strain evidence="1 2">DSM 44969</strain>
    </source>
</reference>
<dbReference type="AlphaFoldDB" id="A0A4R1I0I6"/>
<organism evidence="1 2">
    <name type="scientific">Pseudonocardia endophytica</name>
    <dbReference type="NCBI Taxonomy" id="401976"/>
    <lineage>
        <taxon>Bacteria</taxon>
        <taxon>Bacillati</taxon>
        <taxon>Actinomycetota</taxon>
        <taxon>Actinomycetes</taxon>
        <taxon>Pseudonocardiales</taxon>
        <taxon>Pseudonocardiaceae</taxon>
        <taxon>Pseudonocardia</taxon>
    </lineage>
</organism>
<dbReference type="OrthoDB" id="9801052at2"/>